<evidence type="ECO:0000313" key="1">
    <source>
        <dbReference type="EMBL" id="TQN49144.1"/>
    </source>
</evidence>
<dbReference type="Gene3D" id="3.10.450.610">
    <property type="match status" value="1"/>
</dbReference>
<name>A0A543PYH5_ACITH</name>
<organism evidence="1 2">
    <name type="scientific">Acidithiobacillus thiooxidans ATCC 19377</name>
    <dbReference type="NCBI Taxonomy" id="637390"/>
    <lineage>
        <taxon>Bacteria</taxon>
        <taxon>Pseudomonadati</taxon>
        <taxon>Pseudomonadota</taxon>
        <taxon>Acidithiobacillia</taxon>
        <taxon>Acidithiobacillales</taxon>
        <taxon>Acidithiobacillaceae</taxon>
        <taxon>Acidithiobacillus</taxon>
    </lineage>
</organism>
<accession>A0A543PYH5</accession>
<protein>
    <recommendedName>
        <fullName evidence="3">DUF4902 domain-containing protein</fullName>
    </recommendedName>
</protein>
<dbReference type="EMBL" id="SZUV01000015">
    <property type="protein sequence ID" value="TQN49144.1"/>
    <property type="molecule type" value="Genomic_DNA"/>
</dbReference>
<sequence length="133" mass="14976">MKTLPILLEHWLSELDLEKPSEVIYSGLRLTNITGFTEWVSKTSPAITLGWDWELSAVSGIPDYRRTGSLRSNVMLTDEKQADIGEMGTDKLLSEWIDGLEWGKAVHAAITKIDPGQAVSSYSWRKREGEVRL</sequence>
<dbReference type="Proteomes" id="UP000315403">
    <property type="component" value="Unassembled WGS sequence"/>
</dbReference>
<comment type="caution">
    <text evidence="1">The sequence shown here is derived from an EMBL/GenBank/DDBJ whole genome shotgun (WGS) entry which is preliminary data.</text>
</comment>
<dbReference type="Pfam" id="PF16245">
    <property type="entry name" value="DUF4902"/>
    <property type="match status" value="1"/>
</dbReference>
<evidence type="ECO:0008006" key="3">
    <source>
        <dbReference type="Google" id="ProtNLM"/>
    </source>
</evidence>
<dbReference type="AlphaFoldDB" id="A0A543PYH5"/>
<proteinExistence type="predicted"/>
<dbReference type="InterPro" id="IPR032598">
    <property type="entry name" value="RsaM-like"/>
</dbReference>
<gene>
    <name evidence="1" type="ORF">DLNHIDIE_03538</name>
</gene>
<evidence type="ECO:0000313" key="2">
    <source>
        <dbReference type="Proteomes" id="UP000315403"/>
    </source>
</evidence>
<dbReference type="RefSeq" id="WP_246865116.1">
    <property type="nucleotide sequence ID" value="NZ_SZUV01000015.1"/>
</dbReference>
<reference evidence="1 2" key="1">
    <citation type="submission" date="2019-03" db="EMBL/GenBank/DDBJ databases">
        <title>New insights into Acidothiobacillus thiooxidans sulfur metabolism through coupled gene expression, solution geochemistry, microscopy and spectroscopy analyses.</title>
        <authorList>
            <person name="Camacho D."/>
            <person name="Frazao R."/>
            <person name="Fouillen A."/>
            <person name="Nanci A."/>
            <person name="Lang B.F."/>
            <person name="Apte S.C."/>
            <person name="Baron C."/>
            <person name="Warren L.A."/>
        </authorList>
    </citation>
    <scope>NUCLEOTIDE SEQUENCE [LARGE SCALE GENOMIC DNA]</scope>
    <source>
        <strain evidence="1 2">ATCC 19377</strain>
    </source>
</reference>